<dbReference type="Proteomes" id="UP001479290">
    <property type="component" value="Unassembled WGS sequence"/>
</dbReference>
<evidence type="ECO:0000313" key="1">
    <source>
        <dbReference type="EMBL" id="KAK9967032.1"/>
    </source>
</evidence>
<dbReference type="EMBL" id="JAWDJR010000010">
    <property type="protein sequence ID" value="KAK9967032.1"/>
    <property type="molecule type" value="Genomic_DNA"/>
</dbReference>
<gene>
    <name evidence="1" type="ORF">ABG768_001452</name>
</gene>
<feature type="non-terminal residue" evidence="1">
    <location>
        <position position="81"/>
    </location>
</feature>
<evidence type="ECO:0000313" key="2">
    <source>
        <dbReference type="Proteomes" id="UP001479290"/>
    </source>
</evidence>
<name>A0AAW2A141_CULAL</name>
<accession>A0AAW2A141</accession>
<organism evidence="1 2">
    <name type="scientific">Culter alburnus</name>
    <name type="common">Topmouth culter</name>
    <dbReference type="NCBI Taxonomy" id="194366"/>
    <lineage>
        <taxon>Eukaryota</taxon>
        <taxon>Metazoa</taxon>
        <taxon>Chordata</taxon>
        <taxon>Craniata</taxon>
        <taxon>Vertebrata</taxon>
        <taxon>Euteleostomi</taxon>
        <taxon>Actinopterygii</taxon>
        <taxon>Neopterygii</taxon>
        <taxon>Teleostei</taxon>
        <taxon>Ostariophysi</taxon>
        <taxon>Cypriniformes</taxon>
        <taxon>Xenocyprididae</taxon>
        <taxon>Xenocypridinae</taxon>
        <taxon>Culter</taxon>
    </lineage>
</organism>
<dbReference type="AlphaFoldDB" id="A0AAW2A141"/>
<comment type="caution">
    <text evidence="1">The sequence shown here is derived from an EMBL/GenBank/DDBJ whole genome shotgun (WGS) entry which is preliminary data.</text>
</comment>
<reference evidence="1 2" key="1">
    <citation type="submission" date="2024-05" db="EMBL/GenBank/DDBJ databases">
        <title>A high-quality chromosomal-level genome assembly of Topmouth culter (Culter alburnus).</title>
        <authorList>
            <person name="Zhao H."/>
        </authorList>
    </citation>
    <scope>NUCLEOTIDE SEQUENCE [LARGE SCALE GENOMIC DNA]</scope>
    <source>
        <strain evidence="1">CATC2023</strain>
        <tissue evidence="1">Muscle</tissue>
    </source>
</reference>
<keyword evidence="2" id="KW-1185">Reference proteome</keyword>
<sequence length="81" mass="8995">MAPPPEGLMALPEDLEKLRSALLSDMTQVVHSLLKTELAGALSPVNATLEQVKSYYEAHDERLREVEDGLNDYSDRLANVE</sequence>
<proteinExistence type="predicted"/>
<protein>
    <submittedName>
        <fullName evidence="1">Uncharacterized protein</fullName>
    </submittedName>
</protein>